<accession>A0AAV4DUG7</accession>
<keyword evidence="2" id="KW-1185">Reference proteome</keyword>
<gene>
    <name evidence="1" type="ORF">PoB_007398100</name>
</gene>
<sequence>MAQAFTIPGGGYWQWRTGTLASISLWGILATAGLGTGLQYSWWGILWLRTAALAFDIPGGGYWREQTKALGFDVPGGGHWRRRAGTLAFHIPGFRYPWWEILRHWPSISLVWDIGDGGLEDRLLISLVGDIGDGELEH</sequence>
<name>A0AAV4DUG7_9GAST</name>
<reference evidence="1 2" key="1">
    <citation type="journal article" date="2021" name="Elife">
        <title>Chloroplast acquisition without the gene transfer in kleptoplastic sea slugs, Plakobranchus ocellatus.</title>
        <authorList>
            <person name="Maeda T."/>
            <person name="Takahashi S."/>
            <person name="Yoshida T."/>
            <person name="Shimamura S."/>
            <person name="Takaki Y."/>
            <person name="Nagai Y."/>
            <person name="Toyoda A."/>
            <person name="Suzuki Y."/>
            <person name="Arimoto A."/>
            <person name="Ishii H."/>
            <person name="Satoh N."/>
            <person name="Nishiyama T."/>
            <person name="Hasebe M."/>
            <person name="Maruyama T."/>
            <person name="Minagawa J."/>
            <person name="Obokata J."/>
            <person name="Shigenobu S."/>
        </authorList>
    </citation>
    <scope>NUCLEOTIDE SEQUENCE [LARGE SCALE GENOMIC DNA]</scope>
</reference>
<protein>
    <submittedName>
        <fullName evidence="1">Uncharacterized protein</fullName>
    </submittedName>
</protein>
<comment type="caution">
    <text evidence="1">The sequence shown here is derived from an EMBL/GenBank/DDBJ whole genome shotgun (WGS) entry which is preliminary data.</text>
</comment>
<evidence type="ECO:0000313" key="2">
    <source>
        <dbReference type="Proteomes" id="UP000735302"/>
    </source>
</evidence>
<dbReference type="EMBL" id="BLXT01008339">
    <property type="protein sequence ID" value="GFO47476.1"/>
    <property type="molecule type" value="Genomic_DNA"/>
</dbReference>
<organism evidence="1 2">
    <name type="scientific">Plakobranchus ocellatus</name>
    <dbReference type="NCBI Taxonomy" id="259542"/>
    <lineage>
        <taxon>Eukaryota</taxon>
        <taxon>Metazoa</taxon>
        <taxon>Spiralia</taxon>
        <taxon>Lophotrochozoa</taxon>
        <taxon>Mollusca</taxon>
        <taxon>Gastropoda</taxon>
        <taxon>Heterobranchia</taxon>
        <taxon>Euthyneura</taxon>
        <taxon>Panpulmonata</taxon>
        <taxon>Sacoglossa</taxon>
        <taxon>Placobranchoidea</taxon>
        <taxon>Plakobranchidae</taxon>
        <taxon>Plakobranchus</taxon>
    </lineage>
</organism>
<evidence type="ECO:0000313" key="1">
    <source>
        <dbReference type="EMBL" id="GFO47476.1"/>
    </source>
</evidence>
<dbReference type="AlphaFoldDB" id="A0AAV4DUG7"/>
<proteinExistence type="predicted"/>
<dbReference type="Proteomes" id="UP000735302">
    <property type="component" value="Unassembled WGS sequence"/>
</dbReference>